<organism evidence="2 3">
    <name type="scientific">Arcicella rigui</name>
    <dbReference type="NCBI Taxonomy" id="797020"/>
    <lineage>
        <taxon>Bacteria</taxon>
        <taxon>Pseudomonadati</taxon>
        <taxon>Bacteroidota</taxon>
        <taxon>Cytophagia</taxon>
        <taxon>Cytophagales</taxon>
        <taxon>Flectobacillaceae</taxon>
        <taxon>Arcicella</taxon>
    </lineage>
</organism>
<dbReference type="Proteomes" id="UP001302949">
    <property type="component" value="Unassembled WGS sequence"/>
</dbReference>
<gene>
    <name evidence="2" type="ORF">VB248_14810</name>
</gene>
<feature type="transmembrane region" description="Helical" evidence="1">
    <location>
        <begin position="57"/>
        <end position="75"/>
    </location>
</feature>
<evidence type="ECO:0000313" key="3">
    <source>
        <dbReference type="Proteomes" id="UP001302949"/>
    </source>
</evidence>
<reference evidence="2 3" key="1">
    <citation type="submission" date="2023-12" db="EMBL/GenBank/DDBJ databases">
        <title>Novel species of the genus Arcicella isolated from rivers.</title>
        <authorList>
            <person name="Lu H."/>
        </authorList>
    </citation>
    <scope>NUCLEOTIDE SEQUENCE [LARGE SCALE GENOMIC DNA]</scope>
    <source>
        <strain evidence="2 3">KCTC 23307</strain>
    </source>
</reference>
<protein>
    <submittedName>
        <fullName evidence="2">Outer membrane beta-barrel protein</fullName>
    </submittedName>
</protein>
<keyword evidence="3" id="KW-1185">Reference proteome</keyword>
<keyword evidence="1" id="KW-0472">Membrane</keyword>
<accession>A0ABU5QC46</accession>
<dbReference type="RefSeq" id="WP_323297574.1">
    <property type="nucleotide sequence ID" value="NZ_JAYFUM010000017.1"/>
</dbReference>
<proteinExistence type="predicted"/>
<keyword evidence="1" id="KW-1133">Transmembrane helix</keyword>
<name>A0ABU5QC46_9BACT</name>
<dbReference type="EMBL" id="JAYFUM010000017">
    <property type="protein sequence ID" value="MEA5140420.1"/>
    <property type="molecule type" value="Genomic_DNA"/>
</dbReference>
<evidence type="ECO:0000256" key="1">
    <source>
        <dbReference type="SAM" id="Phobius"/>
    </source>
</evidence>
<evidence type="ECO:0000313" key="2">
    <source>
        <dbReference type="EMBL" id="MEA5140420.1"/>
    </source>
</evidence>
<keyword evidence="1" id="KW-0812">Transmembrane</keyword>
<comment type="caution">
    <text evidence="2">The sequence shown here is derived from an EMBL/GenBank/DDBJ whole genome shotgun (WGS) entry which is preliminary data.</text>
</comment>
<sequence length="453" mass="50907">MSDKWWDISDDELDDLFRDASDKVEIPFEQSSFDKLNQKMNNQPQVKRSVFLKRAKWLLLLLFVFSGAGLVYRAVKTNGVSFESQKKNSSTISISQQAEKSKPVINNEGKVSPRSVQSAQEKQTVGDAKTVEKTDLASLNNKLLTENEAINYKIAKSKGVIAAKTQSKNLVIPKTFAKLDKGDGSVIQSNTNTPQNIITNNDLLSQKPESSQINRLNKKDLKPLAVQLKPQLPNFPIASEEVLAKPVVANAKKSKWSNLGIRLAFAPDANAVENFSSFAIGKSAGILLEYKISKRFVVQAGAIYASKNYDTSIDNYHAWAKNWTTRPIKPNNVEGTCKMIDLPLNVRFNVFQKPNQTWFVSSGVSSYLMLKETYEYYYDTPTIPTGLPTYLTWKRDNDYYFSTLNLSFGFEKRIGKGLSIQVEPYLKTPLTEVGRGKVNLYSSGIMFSIKHDF</sequence>